<name>A0A137S809_9GAMM</name>
<gene>
    <name evidence="1" type="ORF">J122_2670</name>
</gene>
<dbReference type="Proteomes" id="UP000070282">
    <property type="component" value="Unassembled WGS sequence"/>
</dbReference>
<keyword evidence="2" id="KW-1185">Reference proteome</keyword>
<accession>A0A137S809</accession>
<dbReference type="EMBL" id="LOCO01000015">
    <property type="protein sequence ID" value="KXO08574.1"/>
    <property type="molecule type" value="Genomic_DNA"/>
</dbReference>
<proteinExistence type="predicted"/>
<sequence>MFPQKCHDGSGVLGAGCVLVRCCHIAIRRGSELVGLRRCSVVIVVRLQCSSAEPCYALRFWSKRVSGLFFMVARHGGRVLTFVNPETDSS</sequence>
<evidence type="ECO:0000313" key="2">
    <source>
        <dbReference type="Proteomes" id="UP000070282"/>
    </source>
</evidence>
<dbReference type="AlphaFoldDB" id="A0A137S809"/>
<evidence type="ECO:0000313" key="1">
    <source>
        <dbReference type="EMBL" id="KXO08574.1"/>
    </source>
</evidence>
<protein>
    <submittedName>
        <fullName evidence="1">Uncharacterized protein</fullName>
    </submittedName>
</protein>
<organism evidence="1 2">
    <name type="scientific">Marinobacter excellens LAMA 842</name>
    <dbReference type="NCBI Taxonomy" id="1306954"/>
    <lineage>
        <taxon>Bacteria</taxon>
        <taxon>Pseudomonadati</taxon>
        <taxon>Pseudomonadota</taxon>
        <taxon>Gammaproteobacteria</taxon>
        <taxon>Pseudomonadales</taxon>
        <taxon>Marinobacteraceae</taxon>
        <taxon>Marinobacter</taxon>
    </lineage>
</organism>
<comment type="caution">
    <text evidence="1">The sequence shown here is derived from an EMBL/GenBank/DDBJ whole genome shotgun (WGS) entry which is preliminary data.</text>
</comment>
<reference evidence="2" key="1">
    <citation type="submission" date="2015-12" db="EMBL/GenBank/DDBJ databases">
        <authorList>
            <person name="Lima A."/>
            <person name="Farahani Zayas N."/>
            <person name="Castro Da Silva M.A."/>
            <person name="Cabral A."/>
            <person name="Pessatti M.L."/>
        </authorList>
    </citation>
    <scope>NUCLEOTIDE SEQUENCE [LARGE SCALE GENOMIC DNA]</scope>
    <source>
        <strain evidence="2">LAMA 842</strain>
    </source>
</reference>